<dbReference type="AlphaFoldDB" id="A0AAV3SFH9"/>
<name>A0AAV3SFH9_HALDO</name>
<sequence>MVRWIDADETVCEPTQFFEDPRGERSVGGSESEELVCAVATDCSVSKQETDHKVVLTACNVGP</sequence>
<organism evidence="1 2">
    <name type="scientific">Halococcus dombrowskii</name>
    <dbReference type="NCBI Taxonomy" id="179637"/>
    <lineage>
        <taxon>Archaea</taxon>
        <taxon>Methanobacteriati</taxon>
        <taxon>Methanobacteriota</taxon>
        <taxon>Stenosarchaea group</taxon>
        <taxon>Halobacteria</taxon>
        <taxon>Halobacteriales</taxon>
        <taxon>Halococcaceae</taxon>
        <taxon>Halococcus</taxon>
    </lineage>
</organism>
<gene>
    <name evidence="1" type="ORF">GCM10008985_12690</name>
</gene>
<proteinExistence type="predicted"/>
<reference evidence="1" key="1">
    <citation type="journal article" date="2014" name="Int. J. Syst. Evol. Microbiol.">
        <title>Complete genome sequence of Corynebacterium casei LMG S-19264T (=DSM 44701T), isolated from a smear-ripened cheese.</title>
        <authorList>
            <consortium name="US DOE Joint Genome Institute (JGI-PGF)"/>
            <person name="Walter F."/>
            <person name="Albersmeier A."/>
            <person name="Kalinowski J."/>
            <person name="Ruckert C."/>
        </authorList>
    </citation>
    <scope>NUCLEOTIDE SEQUENCE</scope>
    <source>
        <strain evidence="1">JCM 12289</strain>
    </source>
</reference>
<evidence type="ECO:0000313" key="1">
    <source>
        <dbReference type="EMBL" id="GAA0457994.1"/>
    </source>
</evidence>
<dbReference type="Proteomes" id="UP001500962">
    <property type="component" value="Unassembled WGS sequence"/>
</dbReference>
<dbReference type="EMBL" id="BAAADN010000021">
    <property type="protein sequence ID" value="GAA0457994.1"/>
    <property type="molecule type" value="Genomic_DNA"/>
</dbReference>
<evidence type="ECO:0000313" key="2">
    <source>
        <dbReference type="Proteomes" id="UP001500962"/>
    </source>
</evidence>
<protein>
    <submittedName>
        <fullName evidence="1">Uncharacterized protein</fullName>
    </submittedName>
</protein>
<reference evidence="1" key="2">
    <citation type="submission" date="2023-12" db="EMBL/GenBank/DDBJ databases">
        <authorList>
            <person name="Sun Q."/>
            <person name="Inoue M."/>
        </authorList>
    </citation>
    <scope>NUCLEOTIDE SEQUENCE</scope>
    <source>
        <strain evidence="1">JCM 12289</strain>
    </source>
</reference>
<accession>A0AAV3SFH9</accession>
<comment type="caution">
    <text evidence="1">The sequence shown here is derived from an EMBL/GenBank/DDBJ whole genome shotgun (WGS) entry which is preliminary data.</text>
</comment>